<organism evidence="4 5">
    <name type="scientific">Aphanomyces stellatus</name>
    <dbReference type="NCBI Taxonomy" id="120398"/>
    <lineage>
        <taxon>Eukaryota</taxon>
        <taxon>Sar</taxon>
        <taxon>Stramenopiles</taxon>
        <taxon>Oomycota</taxon>
        <taxon>Saprolegniomycetes</taxon>
        <taxon>Saprolegniales</taxon>
        <taxon>Verrucalvaceae</taxon>
        <taxon>Aphanomyces</taxon>
    </lineage>
</organism>
<gene>
    <name evidence="4" type="primary">Aste57867_23549</name>
    <name evidence="3" type="ORF">As57867_023478</name>
    <name evidence="4" type="ORF">ASTE57867_23549</name>
</gene>
<keyword evidence="5" id="KW-1185">Reference proteome</keyword>
<dbReference type="EMBL" id="CAADRA010007310">
    <property type="protein sequence ID" value="VFU00194.1"/>
    <property type="molecule type" value="Genomic_DNA"/>
</dbReference>
<proteinExistence type="predicted"/>
<reference evidence="3" key="2">
    <citation type="submission" date="2019-06" db="EMBL/GenBank/DDBJ databases">
        <title>Genomics analysis of Aphanomyces spp. identifies a new class of oomycete effector associated with host adaptation.</title>
        <authorList>
            <person name="Gaulin E."/>
        </authorList>
    </citation>
    <scope>NUCLEOTIDE SEQUENCE</scope>
    <source>
        <strain evidence="3">CBS 578.67</strain>
    </source>
</reference>
<evidence type="ECO:0000313" key="4">
    <source>
        <dbReference type="EMBL" id="VFU00194.1"/>
    </source>
</evidence>
<dbReference type="SUPFAM" id="SSF48097">
    <property type="entry name" value="Regulator of G-protein signaling, RGS"/>
    <property type="match status" value="1"/>
</dbReference>
<feature type="transmembrane region" description="Helical" evidence="2">
    <location>
        <begin position="62"/>
        <end position="84"/>
    </location>
</feature>
<keyword evidence="2" id="KW-1133">Transmembrane helix</keyword>
<evidence type="ECO:0000313" key="5">
    <source>
        <dbReference type="Proteomes" id="UP000332933"/>
    </source>
</evidence>
<feature type="transmembrane region" description="Helical" evidence="2">
    <location>
        <begin position="266"/>
        <end position="285"/>
    </location>
</feature>
<feature type="region of interest" description="Disordered" evidence="1">
    <location>
        <begin position="468"/>
        <end position="510"/>
    </location>
</feature>
<reference evidence="4 5" key="1">
    <citation type="submission" date="2019-03" db="EMBL/GenBank/DDBJ databases">
        <authorList>
            <person name="Gaulin E."/>
            <person name="Dumas B."/>
        </authorList>
    </citation>
    <scope>NUCLEOTIDE SEQUENCE [LARGE SCALE GENOMIC DNA]</scope>
    <source>
        <strain evidence="4">CBS 568.67</strain>
    </source>
</reference>
<feature type="transmembrane region" description="Helical" evidence="2">
    <location>
        <begin position="90"/>
        <end position="111"/>
    </location>
</feature>
<dbReference type="EMBL" id="VJMH01007284">
    <property type="protein sequence ID" value="KAF0684453.1"/>
    <property type="molecule type" value="Genomic_DNA"/>
</dbReference>
<evidence type="ECO:0000256" key="1">
    <source>
        <dbReference type="SAM" id="MobiDB-lite"/>
    </source>
</evidence>
<feature type="transmembrane region" description="Helical" evidence="2">
    <location>
        <begin position="151"/>
        <end position="173"/>
    </location>
</feature>
<feature type="transmembrane region" description="Helical" evidence="2">
    <location>
        <begin position="226"/>
        <end position="246"/>
    </location>
</feature>
<protein>
    <submittedName>
        <fullName evidence="4">Aste57867_23549 protein</fullName>
    </submittedName>
</protein>
<dbReference type="OrthoDB" id="62510at2759"/>
<dbReference type="InterPro" id="IPR036305">
    <property type="entry name" value="RGS_sf"/>
</dbReference>
<dbReference type="InterPro" id="IPR044926">
    <property type="entry name" value="RGS_subdomain_2"/>
</dbReference>
<dbReference type="Proteomes" id="UP000332933">
    <property type="component" value="Unassembled WGS sequence"/>
</dbReference>
<keyword evidence="2" id="KW-0472">Membrane</keyword>
<dbReference type="AlphaFoldDB" id="A0A485LNT7"/>
<feature type="transmembrane region" description="Helical" evidence="2">
    <location>
        <begin position="193"/>
        <end position="214"/>
    </location>
</feature>
<sequence length="510" mass="57255">MSTASNAHPGLQNSDASQTAVQDNTVQLSIYVVLCVGCYVPFLLAIYYLNRDKPAIRYRNPVEMVVATSLAFLYGVCRCLNTLFQSSVNCTTSCVLAGIPMQLAFMAYLMAKLRVVLTFKLTELMVVHAENKSESDEALLTRLHTILRHKVYIKLWLTAQFFWNVPLAVLLLAMPYTDEVGQSCPLNVFHATVYLDCALFTTLVVLSLTLSYHLSRAVDNFGLRRAFTLTSRVLAALFCLAFPATYFSDTTFVREYALDLFTDLLMVHAFIFIHIGLPVLGVLYGDYNLNTRTYSGTSGILNAYLHTAEGYILFSEFAKLEFTYECVVAWKSIANYRVGAENHLSALEIYQQHVAESAPLPLHKALPAHVWKRYQVAFDATRKYSANPDDIHRARNYFDVLFDALVHHMVHETLPRFQKHALGGQWAAFVEQFVAQTALDQVLSDKENKNDVPSIRAKSYAGSRLQPIESRGESMRFSVIALPPSTDKDDDHGATSDQPTSVENTPATEY</sequence>
<evidence type="ECO:0000313" key="3">
    <source>
        <dbReference type="EMBL" id="KAF0684453.1"/>
    </source>
</evidence>
<dbReference type="Gene3D" id="1.10.167.10">
    <property type="entry name" value="Regulator of G-protein Signalling 4, domain 2"/>
    <property type="match status" value="1"/>
</dbReference>
<feature type="compositionally biased region" description="Polar residues" evidence="1">
    <location>
        <begin position="495"/>
        <end position="510"/>
    </location>
</feature>
<feature type="transmembrane region" description="Helical" evidence="2">
    <location>
        <begin position="28"/>
        <end position="50"/>
    </location>
</feature>
<keyword evidence="2" id="KW-0812">Transmembrane</keyword>
<evidence type="ECO:0000256" key="2">
    <source>
        <dbReference type="SAM" id="Phobius"/>
    </source>
</evidence>
<name>A0A485LNT7_9STRA</name>
<accession>A0A485LNT7</accession>